<reference evidence="1 2" key="1">
    <citation type="submission" date="2017-04" db="EMBL/GenBank/DDBJ databases">
        <title>Kefir bacterial isolates.</title>
        <authorList>
            <person name="Kim Y."/>
            <person name="Blasche S."/>
            <person name="Patil K.R."/>
        </authorList>
    </citation>
    <scope>NUCLEOTIDE SEQUENCE [LARGE SCALE GENOMIC DNA]</scope>
    <source>
        <strain evidence="1 2">KR</strain>
    </source>
</reference>
<accession>A0A269Y250</accession>
<dbReference type="Proteomes" id="UP000216151">
    <property type="component" value="Unassembled WGS sequence"/>
</dbReference>
<proteinExistence type="predicted"/>
<name>A0A269Y250_9PROT</name>
<organism evidence="1 2">
    <name type="scientific">Acetobacter fabarum</name>
    <dbReference type="NCBI Taxonomy" id="483199"/>
    <lineage>
        <taxon>Bacteria</taxon>
        <taxon>Pseudomonadati</taxon>
        <taxon>Pseudomonadota</taxon>
        <taxon>Alphaproteobacteria</taxon>
        <taxon>Acetobacterales</taxon>
        <taxon>Acetobacteraceae</taxon>
        <taxon>Acetobacter</taxon>
    </lineage>
</organism>
<keyword evidence="2" id="KW-1185">Reference proteome</keyword>
<comment type="caution">
    <text evidence="1">The sequence shown here is derived from an EMBL/GenBank/DDBJ whole genome shotgun (WGS) entry which is preliminary data.</text>
</comment>
<evidence type="ECO:0000313" key="1">
    <source>
        <dbReference type="EMBL" id="PAK79569.1"/>
    </source>
</evidence>
<dbReference type="AlphaFoldDB" id="A0A269Y250"/>
<sequence length="69" mass="7766">MVRTTPADIALCGNVQNTLLPVLRPYLCFYQTIGSRPQVHCICSARAHKNTIGFLAAFKQSIKYLKRDI</sequence>
<dbReference type="EMBL" id="NCXK01000001">
    <property type="protein sequence ID" value="PAK79569.1"/>
    <property type="molecule type" value="Genomic_DNA"/>
</dbReference>
<evidence type="ECO:0000313" key="2">
    <source>
        <dbReference type="Proteomes" id="UP000216151"/>
    </source>
</evidence>
<protein>
    <submittedName>
        <fullName evidence="1">Uncharacterized protein</fullName>
    </submittedName>
</protein>
<gene>
    <name evidence="1" type="ORF">B8X00_02465</name>
</gene>